<evidence type="ECO:0000313" key="5">
    <source>
        <dbReference type="Proteomes" id="UP000240830"/>
    </source>
</evidence>
<comment type="caution">
    <text evidence="4">The sequence shown here is derived from an EMBL/GenBank/DDBJ whole genome shotgun (WGS) entry which is preliminary data.</text>
</comment>
<reference evidence="4 5" key="1">
    <citation type="submission" date="2016-10" db="EMBL/GenBank/DDBJ databases">
        <title>The genome of Paramicrosporidium saccamoebae is the missing link in understanding Cryptomycota and Microsporidia evolution.</title>
        <authorList>
            <person name="Quandt C.A."/>
            <person name="Beaudet D."/>
            <person name="Corsaro D."/>
            <person name="Michel R."/>
            <person name="Corradi N."/>
            <person name="James T."/>
        </authorList>
    </citation>
    <scope>NUCLEOTIDE SEQUENCE [LARGE SCALE GENOMIC DNA]</scope>
    <source>
        <strain evidence="4 5">KSL3</strain>
    </source>
</reference>
<accession>A0A2H9TKX3</accession>
<dbReference type="InterPro" id="IPR029058">
    <property type="entry name" value="AB_hydrolase_fold"/>
</dbReference>
<dbReference type="InterPro" id="IPR013595">
    <property type="entry name" value="Pept_S33_TAP-like_C"/>
</dbReference>
<feature type="domain" description="Peptidase S33 tripeptidyl aminopeptidase-like C-terminal" evidence="3">
    <location>
        <begin position="405"/>
        <end position="465"/>
    </location>
</feature>
<protein>
    <recommendedName>
        <fullName evidence="3">Peptidase S33 tripeptidyl aminopeptidase-like C-terminal domain-containing protein</fullName>
    </recommendedName>
</protein>
<name>A0A2H9TKX3_9FUNG</name>
<keyword evidence="1" id="KW-1133">Transmembrane helix</keyword>
<keyword evidence="5" id="KW-1185">Reference proteome</keyword>
<feature type="signal peptide" evidence="2">
    <location>
        <begin position="1"/>
        <end position="20"/>
    </location>
</feature>
<dbReference type="SUPFAM" id="SSF53474">
    <property type="entry name" value="alpha/beta-Hydrolases"/>
    <property type="match status" value="1"/>
</dbReference>
<feature type="chain" id="PRO_5014159579" description="Peptidase S33 tripeptidyl aminopeptidase-like C-terminal domain-containing protein" evidence="2">
    <location>
        <begin position="21"/>
        <end position="560"/>
    </location>
</feature>
<keyword evidence="1" id="KW-0812">Transmembrane</keyword>
<dbReference type="EMBL" id="MTSL01000126">
    <property type="protein sequence ID" value="PJF18405.1"/>
    <property type="molecule type" value="Genomic_DNA"/>
</dbReference>
<keyword evidence="1" id="KW-0472">Membrane</keyword>
<dbReference type="Pfam" id="PF08386">
    <property type="entry name" value="Abhydrolase_4"/>
    <property type="match status" value="1"/>
</dbReference>
<evidence type="ECO:0000259" key="3">
    <source>
        <dbReference type="Pfam" id="PF08386"/>
    </source>
</evidence>
<dbReference type="Gene3D" id="3.40.50.1820">
    <property type="entry name" value="alpha/beta hydrolase"/>
    <property type="match status" value="1"/>
</dbReference>
<dbReference type="AlphaFoldDB" id="A0A2H9TKX3"/>
<proteinExistence type="predicted"/>
<evidence type="ECO:0000313" key="4">
    <source>
        <dbReference type="EMBL" id="PJF18405.1"/>
    </source>
</evidence>
<dbReference type="OrthoDB" id="427735at2759"/>
<sequence>MHLLSIIIAIFAIVFKDVLAGAPKLSWVTASAGGCKCTSLSPSSTVLTVPAQYTPPGGEVRLFIKRYMTSGSTATTHLIMLPGGPGQSETILEGHVQNIANFLGGSVALYLVDMRGVAQSQPIVPQGDFSWRNNLDAVAKSAPFPIGTITLSNAAQDVLQLAKAIKASPEFAADSKLSVFGVSFGAVWAYRALQLDSSLFHAAILDGILAFEGLFDPENDESLFENCARHPYCKEQFGGDPKNARKMFAEILNPALNGCTAILDQVLGKMKNQQMSREYRLYELLLPLLEGSKSLGNRYHSTQLMLAFIKTTHHCATPSAYGAIISEVAGMGGHTAAGVIARAADARTMNMLVNNLLFCSEPYNLTAGPTSPSCGKPTLMHHCMTRFVFNAQYQSLLKPYVVPRDPIWNKKPSGVKLYFVHGKVDLVTPYRAAARLAQSVGGRMLAYDNLGHSLISAGQCARPIYREALLGESSGATNSCLATVNSAPLDWTFRMMPKYTAWFDSAIDANKHYIPDPPNPSGGGGGSILWIVSIMAILLIAGGAAAVFMWKRKATPKVAE</sequence>
<evidence type="ECO:0000256" key="1">
    <source>
        <dbReference type="SAM" id="Phobius"/>
    </source>
</evidence>
<dbReference type="Proteomes" id="UP000240830">
    <property type="component" value="Unassembled WGS sequence"/>
</dbReference>
<keyword evidence="2" id="KW-0732">Signal</keyword>
<gene>
    <name evidence="4" type="ORF">PSACC_01806</name>
</gene>
<feature type="transmembrane region" description="Helical" evidence="1">
    <location>
        <begin position="528"/>
        <end position="550"/>
    </location>
</feature>
<evidence type="ECO:0000256" key="2">
    <source>
        <dbReference type="SAM" id="SignalP"/>
    </source>
</evidence>
<organism evidence="4 5">
    <name type="scientific">Paramicrosporidium saccamoebae</name>
    <dbReference type="NCBI Taxonomy" id="1246581"/>
    <lineage>
        <taxon>Eukaryota</taxon>
        <taxon>Fungi</taxon>
        <taxon>Fungi incertae sedis</taxon>
        <taxon>Cryptomycota</taxon>
        <taxon>Cryptomycota incertae sedis</taxon>
        <taxon>Paramicrosporidium</taxon>
    </lineage>
</organism>